<feature type="domain" description="UspA" evidence="3">
    <location>
        <begin position="118"/>
        <end position="161"/>
    </location>
</feature>
<gene>
    <name evidence="4" type="ORF">NEA10_15300</name>
</gene>
<feature type="coiled-coil region" evidence="2">
    <location>
        <begin position="60"/>
        <end position="87"/>
    </location>
</feature>
<organism evidence="4 5">
    <name type="scientific">Phormidium yuhuli AB48</name>
    <dbReference type="NCBI Taxonomy" id="2940671"/>
    <lineage>
        <taxon>Bacteria</taxon>
        <taxon>Bacillati</taxon>
        <taxon>Cyanobacteriota</taxon>
        <taxon>Cyanophyceae</taxon>
        <taxon>Oscillatoriophycideae</taxon>
        <taxon>Oscillatoriales</taxon>
        <taxon>Oscillatoriaceae</taxon>
        <taxon>Phormidium</taxon>
        <taxon>Phormidium yuhuli</taxon>
    </lineage>
</organism>
<sequence>MKKTLVCTDGSSFAEKSYYYCSWLAHRLSAEVSVLFVTDIHSQKVVSTGNLSGSIGIGSSQDLLNKLVDLEHEKAKINNQRAKFILEKAEKILSNTGLQAINLIHKTGFLVDCFYEFYVDDHSIHLLVMGAYGHSRIRHLVIGSTTAQMLRASDIPVLLYR</sequence>
<dbReference type="SUPFAM" id="SSF52402">
    <property type="entry name" value="Adenine nucleotide alpha hydrolases-like"/>
    <property type="match status" value="1"/>
</dbReference>
<keyword evidence="2" id="KW-0175">Coiled coil</keyword>
<comment type="similarity">
    <text evidence="1">Belongs to the universal stress protein A family.</text>
</comment>
<evidence type="ECO:0000256" key="1">
    <source>
        <dbReference type="ARBA" id="ARBA00008791"/>
    </source>
</evidence>
<evidence type="ECO:0000259" key="3">
    <source>
        <dbReference type="Pfam" id="PF00582"/>
    </source>
</evidence>
<dbReference type="RefSeq" id="WP_252662079.1">
    <property type="nucleotide sequence ID" value="NZ_CP098611.1"/>
</dbReference>
<dbReference type="EMBL" id="CP098611">
    <property type="protein sequence ID" value="USR90203.1"/>
    <property type="molecule type" value="Genomic_DNA"/>
</dbReference>
<dbReference type="Pfam" id="PF00582">
    <property type="entry name" value="Usp"/>
    <property type="match status" value="1"/>
</dbReference>
<dbReference type="PRINTS" id="PR01438">
    <property type="entry name" value="UNVRSLSTRESS"/>
</dbReference>
<evidence type="ECO:0000313" key="4">
    <source>
        <dbReference type="EMBL" id="USR90203.1"/>
    </source>
</evidence>
<dbReference type="Proteomes" id="UP001056708">
    <property type="component" value="Chromosome"/>
</dbReference>
<proteinExistence type="inferred from homology"/>
<dbReference type="InterPro" id="IPR051688">
    <property type="entry name" value="USP_A"/>
</dbReference>
<dbReference type="InterPro" id="IPR006016">
    <property type="entry name" value="UspA"/>
</dbReference>
<dbReference type="PANTHER" id="PTHR43010:SF1">
    <property type="entry name" value="USPA DOMAIN-CONTAINING PROTEIN"/>
    <property type="match status" value="1"/>
</dbReference>
<dbReference type="InterPro" id="IPR014729">
    <property type="entry name" value="Rossmann-like_a/b/a_fold"/>
</dbReference>
<reference evidence="4" key="1">
    <citation type="submission" date="2022-06" db="EMBL/GenBank/DDBJ databases">
        <title>Genome sequence of Phormidium yuhuli AB48 isolated from an industrial photobioreactor environment.</title>
        <authorList>
            <person name="Qiu Y."/>
            <person name="Noonan A.J.C."/>
            <person name="Dofher K."/>
            <person name="Koch M."/>
            <person name="Kieft B."/>
            <person name="Lin X."/>
            <person name="Ziels R.M."/>
            <person name="Hallam S.J."/>
        </authorList>
    </citation>
    <scope>NUCLEOTIDE SEQUENCE</scope>
    <source>
        <strain evidence="4">AB48</strain>
    </source>
</reference>
<evidence type="ECO:0000313" key="5">
    <source>
        <dbReference type="Proteomes" id="UP001056708"/>
    </source>
</evidence>
<accession>A0ABY5AMP6</accession>
<dbReference type="CDD" id="cd00293">
    <property type="entry name" value="USP-like"/>
    <property type="match status" value="1"/>
</dbReference>
<dbReference type="Gene3D" id="3.40.50.620">
    <property type="entry name" value="HUPs"/>
    <property type="match status" value="1"/>
</dbReference>
<evidence type="ECO:0000256" key="2">
    <source>
        <dbReference type="SAM" id="Coils"/>
    </source>
</evidence>
<protein>
    <submittedName>
        <fullName evidence="4">Universal stress protein</fullName>
    </submittedName>
</protein>
<dbReference type="InterPro" id="IPR006015">
    <property type="entry name" value="Universal_stress_UspA"/>
</dbReference>
<keyword evidence="5" id="KW-1185">Reference proteome</keyword>
<name>A0ABY5AMP6_9CYAN</name>
<dbReference type="PANTHER" id="PTHR43010">
    <property type="entry name" value="UNIVERSAL STRESS PROTEIN SLR1230"/>
    <property type="match status" value="1"/>
</dbReference>